<protein>
    <recommendedName>
        <fullName evidence="1">DUF4246 domain-containing protein</fullName>
    </recommendedName>
</protein>
<gene>
    <name evidence="2" type="ORF">BD289DRAFT_486289</name>
</gene>
<dbReference type="EMBL" id="KZ678632">
    <property type="protein sequence ID" value="PSR77873.1"/>
    <property type="molecule type" value="Genomic_DNA"/>
</dbReference>
<organism evidence="2 3">
    <name type="scientific">Coniella lustricola</name>
    <dbReference type="NCBI Taxonomy" id="2025994"/>
    <lineage>
        <taxon>Eukaryota</taxon>
        <taxon>Fungi</taxon>
        <taxon>Dikarya</taxon>
        <taxon>Ascomycota</taxon>
        <taxon>Pezizomycotina</taxon>
        <taxon>Sordariomycetes</taxon>
        <taxon>Sordariomycetidae</taxon>
        <taxon>Diaporthales</taxon>
        <taxon>Schizoparmaceae</taxon>
        <taxon>Coniella</taxon>
    </lineage>
</organism>
<sequence length="287" mass="31927">MAGHRPIITRKRHSDSLDTASDLLPVREFIMLAIMDRLADEPDAFQELRSKAAYLEQSGLIPTLGASATVVEPTVAIGQDLRDSLKMAIDRLQYDQSLDPDWHPDSGDMAQDLVHSSTYPLVCRQSRVLREKTSGGSDAIDKWPGKGEVNQAEQTTYQWLPSRVAFQDDGSVATTQGRLLASLNCLWLDSLFETSPDSQKLAIDKMPAELLQFLNEKGILLDEENQEKEFAPPFELLDYVCRSFHSGIDEPRRGKRALLDVDEEADGMPNGDEVSSAYTNGTWDVLG</sequence>
<dbReference type="PANTHER" id="PTHR33119">
    <property type="entry name" value="IFI3P"/>
    <property type="match status" value="1"/>
</dbReference>
<name>A0A2T2ZVL9_9PEZI</name>
<dbReference type="InterPro" id="IPR049192">
    <property type="entry name" value="DUF4246_C"/>
</dbReference>
<evidence type="ECO:0000313" key="2">
    <source>
        <dbReference type="EMBL" id="PSR77873.1"/>
    </source>
</evidence>
<dbReference type="InterPro" id="IPR025340">
    <property type="entry name" value="DUF4246"/>
</dbReference>
<evidence type="ECO:0000259" key="1">
    <source>
        <dbReference type="Pfam" id="PF14033"/>
    </source>
</evidence>
<keyword evidence="3" id="KW-1185">Reference proteome</keyword>
<proteinExistence type="predicted"/>
<reference evidence="2 3" key="1">
    <citation type="journal article" date="2018" name="Mycol. Prog.">
        <title>Coniella lustricola, a new species from submerged detritus.</title>
        <authorList>
            <person name="Raudabaugh D.B."/>
            <person name="Iturriaga T."/>
            <person name="Carver A."/>
            <person name="Mondo S."/>
            <person name="Pangilinan J."/>
            <person name="Lipzen A."/>
            <person name="He G."/>
            <person name="Amirebrahimi M."/>
            <person name="Grigoriev I.V."/>
            <person name="Miller A.N."/>
        </authorList>
    </citation>
    <scope>NUCLEOTIDE SEQUENCE [LARGE SCALE GENOMIC DNA]</scope>
    <source>
        <strain evidence="2 3">B22-T-1</strain>
    </source>
</reference>
<dbReference type="InParanoid" id="A0A2T2ZVL9"/>
<feature type="domain" description="DUF4246" evidence="1">
    <location>
        <begin position="45"/>
        <end position="173"/>
    </location>
</feature>
<dbReference type="AlphaFoldDB" id="A0A2T2ZVL9"/>
<evidence type="ECO:0000313" key="3">
    <source>
        <dbReference type="Proteomes" id="UP000241462"/>
    </source>
</evidence>
<accession>A0A2T2ZVL9</accession>
<dbReference type="Pfam" id="PF14033">
    <property type="entry name" value="DUF4246"/>
    <property type="match status" value="1"/>
</dbReference>
<dbReference type="PANTHER" id="PTHR33119:SF1">
    <property type="entry name" value="FE2OG DIOXYGENASE DOMAIN-CONTAINING PROTEIN"/>
    <property type="match status" value="1"/>
</dbReference>
<dbReference type="Proteomes" id="UP000241462">
    <property type="component" value="Unassembled WGS sequence"/>
</dbReference>
<dbReference type="OrthoDB" id="415532at2759"/>